<dbReference type="InterPro" id="IPR003673">
    <property type="entry name" value="CoA-Trfase_fam_III"/>
</dbReference>
<dbReference type="Proteomes" id="UP000765003">
    <property type="component" value="Unassembled WGS sequence"/>
</dbReference>
<dbReference type="Gene3D" id="3.30.1540.10">
    <property type="entry name" value="formyl-coa transferase, domain 3"/>
    <property type="match status" value="1"/>
</dbReference>
<dbReference type="EMBL" id="JAFITA010000003">
    <property type="protein sequence ID" value="MBN4077344.1"/>
    <property type="molecule type" value="Genomic_DNA"/>
</dbReference>
<gene>
    <name evidence="1" type="ORF">JYT19_00365</name>
</gene>
<dbReference type="PANTHER" id="PTHR48228">
    <property type="entry name" value="SUCCINYL-COA--D-CITRAMALATE COA-TRANSFERASE"/>
    <property type="match status" value="1"/>
</dbReference>
<dbReference type="InterPro" id="IPR023606">
    <property type="entry name" value="CoA-Trfase_III_dom_1_sf"/>
</dbReference>
<dbReference type="InterPro" id="IPR050509">
    <property type="entry name" value="CoA-transferase_III"/>
</dbReference>
<evidence type="ECO:0000313" key="2">
    <source>
        <dbReference type="Proteomes" id="UP000765003"/>
    </source>
</evidence>
<protein>
    <submittedName>
        <fullName evidence="1">CoA transferase</fullName>
    </submittedName>
</protein>
<organism evidence="1 2">
    <name type="scientific">Sulfobacillus acidophilus</name>
    <dbReference type="NCBI Taxonomy" id="53633"/>
    <lineage>
        <taxon>Bacteria</taxon>
        <taxon>Bacillati</taxon>
        <taxon>Bacillota</taxon>
        <taxon>Clostridia</taxon>
        <taxon>Eubacteriales</taxon>
        <taxon>Clostridiales Family XVII. Incertae Sedis</taxon>
        <taxon>Sulfobacillus</taxon>
    </lineage>
</organism>
<comment type="caution">
    <text evidence="1">The sequence shown here is derived from an EMBL/GenBank/DDBJ whole genome shotgun (WGS) entry which is preliminary data.</text>
</comment>
<dbReference type="Pfam" id="PF02515">
    <property type="entry name" value="CoA_transf_3"/>
    <property type="match status" value="1"/>
</dbReference>
<dbReference type="PANTHER" id="PTHR48228:SF5">
    <property type="entry name" value="ALPHA-METHYLACYL-COA RACEMASE"/>
    <property type="match status" value="1"/>
</dbReference>
<dbReference type="Gene3D" id="3.40.50.10540">
    <property type="entry name" value="Crotonobetainyl-coa:carnitine coa-transferase, domain 1"/>
    <property type="match status" value="1"/>
</dbReference>
<sequence length="362" mass="39666">MTSLPLENIRIIDLSRLLPGPLATVMLQDMGAEVIKVEEPNGGDHLRQMPPLLKDGTNALFHTLNRGKKSVTLDLKNETDKEKLLKLLKSANVLVESFRPGFLKSIGLDPKDLQKKYPYLIICSITGFGQKGEHAHQVGHDLNFIAQAGILGHMANPGVPPVPMADLAGGTWPAVTQILAAIIKQQKAGEGCHIDISMTKGAANLMILQWAIKAAKESVKSANSELFQAKAPCYNVYATKNGHIAIAALENKFWNILVEALNLSHLKDKGLSPNQDGEKVRKELQQNLLQKTTEECINLFQPLNVCVEPVLDEENAISPSLIDIEIANETLKLPIIKFCDQLSSVKSQKAPKLGQDNDDLFK</sequence>
<keyword evidence="1" id="KW-0808">Transferase</keyword>
<accession>A0ABS3AYX8</accession>
<name>A0ABS3AYX8_9FIRM</name>
<dbReference type="InterPro" id="IPR044855">
    <property type="entry name" value="CoA-Trfase_III_dom3_sf"/>
</dbReference>
<proteinExistence type="predicted"/>
<keyword evidence="2" id="KW-1185">Reference proteome</keyword>
<dbReference type="GO" id="GO:0016740">
    <property type="term" value="F:transferase activity"/>
    <property type="evidence" value="ECO:0007669"/>
    <property type="project" value="UniProtKB-KW"/>
</dbReference>
<dbReference type="SUPFAM" id="SSF89796">
    <property type="entry name" value="CoA-transferase family III (CaiB/BaiF)"/>
    <property type="match status" value="1"/>
</dbReference>
<evidence type="ECO:0000313" key="1">
    <source>
        <dbReference type="EMBL" id="MBN4077344.1"/>
    </source>
</evidence>
<reference evidence="1" key="1">
    <citation type="submission" date="2021-02" db="EMBL/GenBank/DDBJ databases">
        <title>Activity-based single-cell genomes from oceanic crustal fluid captures similar information to metagenomic and metatranscriptomic surveys with orders of magnitude less sampling.</title>
        <authorList>
            <person name="D'Angelo T.S."/>
            <person name="Orcutt B.N."/>
        </authorList>
    </citation>
    <scope>NUCLEOTIDE SEQUENCE [LARGE SCALE GENOMIC DNA]</scope>
    <source>
        <strain evidence="1">AH-315-E05</strain>
    </source>
</reference>